<dbReference type="PANTHER" id="PTHR30629">
    <property type="entry name" value="PROPHAGE INTEGRASE"/>
    <property type="match status" value="1"/>
</dbReference>
<evidence type="ECO:0000259" key="4">
    <source>
        <dbReference type="Pfam" id="PF13356"/>
    </source>
</evidence>
<dbReference type="InterPro" id="IPR025166">
    <property type="entry name" value="Integrase_DNA_bind_dom"/>
</dbReference>
<dbReference type="Proteomes" id="UP000663929">
    <property type="component" value="Chromosome"/>
</dbReference>
<dbReference type="InterPro" id="IPR010998">
    <property type="entry name" value="Integrase_recombinase_N"/>
</dbReference>
<keyword evidence="2" id="KW-0229">DNA integration</keyword>
<accession>A0A8A4TNS9</accession>
<gene>
    <name evidence="5" type="ORF">J3U87_34640</name>
</gene>
<dbReference type="EMBL" id="CP071793">
    <property type="protein sequence ID" value="QTD50752.1"/>
    <property type="molecule type" value="Genomic_DNA"/>
</dbReference>
<dbReference type="PANTHER" id="PTHR30629:SF2">
    <property type="entry name" value="PROPHAGE INTEGRASE INTS-RELATED"/>
    <property type="match status" value="1"/>
</dbReference>
<evidence type="ECO:0000256" key="3">
    <source>
        <dbReference type="ARBA" id="ARBA00023125"/>
    </source>
</evidence>
<dbReference type="AlphaFoldDB" id="A0A8A4TNS9"/>
<keyword evidence="3" id="KW-0238">DNA-binding</keyword>
<dbReference type="Gene3D" id="1.10.150.130">
    <property type="match status" value="1"/>
</dbReference>
<dbReference type="InterPro" id="IPR050808">
    <property type="entry name" value="Phage_Integrase"/>
</dbReference>
<dbReference type="GO" id="GO:0003677">
    <property type="term" value="F:DNA binding"/>
    <property type="evidence" value="ECO:0007669"/>
    <property type="project" value="UniProtKB-KW"/>
</dbReference>
<dbReference type="Gene3D" id="3.30.160.390">
    <property type="entry name" value="Integrase, DNA-binding domain"/>
    <property type="match status" value="1"/>
</dbReference>
<dbReference type="RefSeq" id="WP_237380719.1">
    <property type="nucleotide sequence ID" value="NZ_CP071793.1"/>
</dbReference>
<dbReference type="InterPro" id="IPR011010">
    <property type="entry name" value="DNA_brk_join_enz"/>
</dbReference>
<reference evidence="5" key="1">
    <citation type="submission" date="2021-03" db="EMBL/GenBank/DDBJ databases">
        <title>Acanthopleuribacteraceae sp. M133.</title>
        <authorList>
            <person name="Wang G."/>
        </authorList>
    </citation>
    <scope>NUCLEOTIDE SEQUENCE</scope>
    <source>
        <strain evidence="5">M133</strain>
    </source>
</reference>
<dbReference type="SUPFAM" id="SSF56349">
    <property type="entry name" value="DNA breaking-rejoining enzymes"/>
    <property type="match status" value="1"/>
</dbReference>
<name>A0A8A4TNS9_SULCO</name>
<organism evidence="5 6">
    <name type="scientific">Sulfidibacter corallicola</name>
    <dbReference type="NCBI Taxonomy" id="2818388"/>
    <lineage>
        <taxon>Bacteria</taxon>
        <taxon>Pseudomonadati</taxon>
        <taxon>Acidobacteriota</taxon>
        <taxon>Holophagae</taxon>
        <taxon>Acanthopleuribacterales</taxon>
        <taxon>Acanthopleuribacteraceae</taxon>
        <taxon>Sulfidibacter</taxon>
    </lineage>
</organism>
<evidence type="ECO:0000313" key="6">
    <source>
        <dbReference type="Proteomes" id="UP000663929"/>
    </source>
</evidence>
<dbReference type="Pfam" id="PF13356">
    <property type="entry name" value="Arm-DNA-bind_3"/>
    <property type="match status" value="1"/>
</dbReference>
<evidence type="ECO:0000256" key="2">
    <source>
        <dbReference type="ARBA" id="ARBA00022908"/>
    </source>
</evidence>
<evidence type="ECO:0000256" key="1">
    <source>
        <dbReference type="ARBA" id="ARBA00008857"/>
    </source>
</evidence>
<comment type="similarity">
    <text evidence="1">Belongs to the 'phage' integrase family.</text>
</comment>
<protein>
    <submittedName>
        <fullName evidence="5">DUF4102 domain-containing protein</fullName>
    </submittedName>
</protein>
<dbReference type="KEGG" id="scor:J3U87_34640"/>
<dbReference type="GO" id="GO:0015074">
    <property type="term" value="P:DNA integration"/>
    <property type="evidence" value="ECO:0007669"/>
    <property type="project" value="UniProtKB-KW"/>
</dbReference>
<keyword evidence="6" id="KW-1185">Reference proteome</keyword>
<feature type="domain" description="Integrase DNA-binding" evidence="4">
    <location>
        <begin position="31"/>
        <end position="101"/>
    </location>
</feature>
<sequence>MKTKAIRFNKTNLSSFMRDFGNGETFDSSVKDTEVSGLKFRVGLKRSVFQFEKRISGRKGSPVTLTIGAFPAVSIEEARQEARRLANLCERGIDPREEKKQRQAAKASQRIMLKDAVDEFFAIKEKKKLAPMTLKKYRNVITHQFAPNWMSRDIRSITPEMIEAQFYLVQETARERCFEMLKVFGNIWTTCAPIFKDSNEKRLLGTSPIPEVRELLDGVQKNRPNRPVIPSHLLGKFVVTLERLRDGFLSVDANNETNTLIECPAIGVITKDDITASGMTTSDITNDVVRNHATYPTHV</sequence>
<proteinExistence type="inferred from homology"/>
<evidence type="ECO:0000313" key="5">
    <source>
        <dbReference type="EMBL" id="QTD50752.1"/>
    </source>
</evidence>
<dbReference type="InterPro" id="IPR038488">
    <property type="entry name" value="Integrase_DNA-bd_sf"/>
</dbReference>